<evidence type="ECO:0000256" key="1">
    <source>
        <dbReference type="SAM" id="MobiDB-lite"/>
    </source>
</evidence>
<proteinExistence type="predicted"/>
<feature type="region of interest" description="Disordered" evidence="1">
    <location>
        <begin position="17"/>
        <end position="59"/>
    </location>
</feature>
<sequence>MAQLRWERLKYALARRTGDSAEVEPGGRVETKGGQQVPAGGAVTPWHGGGDLGSDWETA</sequence>
<name>A0A9Q8PED5_PASFU</name>
<evidence type="ECO:0000313" key="2">
    <source>
        <dbReference type="EMBL" id="UJO20976.1"/>
    </source>
</evidence>
<accession>A0A9Q8PED5</accession>
<reference evidence="2" key="2">
    <citation type="journal article" date="2022" name="Microb. Genom.">
        <title>A chromosome-scale genome assembly of the tomato pathogen Cladosporium fulvum reveals a compartmentalized genome architecture and the presence of a dispensable chromosome.</title>
        <authorList>
            <person name="Zaccaron A.Z."/>
            <person name="Chen L.H."/>
            <person name="Samaras A."/>
            <person name="Stergiopoulos I."/>
        </authorList>
    </citation>
    <scope>NUCLEOTIDE SEQUENCE</scope>
    <source>
        <strain evidence="2">Race5_Kim</strain>
    </source>
</reference>
<dbReference type="AlphaFoldDB" id="A0A9Q8PED5"/>
<protein>
    <submittedName>
        <fullName evidence="2">Uncharacterized protein</fullName>
    </submittedName>
</protein>
<dbReference type="RefSeq" id="XP_047765342.1">
    <property type="nucleotide sequence ID" value="XM_047910516.1"/>
</dbReference>
<reference evidence="2" key="1">
    <citation type="submission" date="2021-12" db="EMBL/GenBank/DDBJ databases">
        <authorList>
            <person name="Zaccaron A."/>
            <person name="Stergiopoulos I."/>
        </authorList>
    </citation>
    <scope>NUCLEOTIDE SEQUENCE</scope>
    <source>
        <strain evidence="2">Race5_Kim</strain>
    </source>
</reference>
<dbReference type="GeneID" id="71991246"/>
<gene>
    <name evidence="2" type="ORF">CLAFUR5_11368</name>
</gene>
<evidence type="ECO:0000313" key="3">
    <source>
        <dbReference type="Proteomes" id="UP000756132"/>
    </source>
</evidence>
<dbReference type="KEGG" id="ffu:CLAFUR5_11368"/>
<dbReference type="Proteomes" id="UP000756132">
    <property type="component" value="Chromosome 8"/>
</dbReference>
<organism evidence="2 3">
    <name type="scientific">Passalora fulva</name>
    <name type="common">Tomato leaf mold</name>
    <name type="synonym">Cladosporium fulvum</name>
    <dbReference type="NCBI Taxonomy" id="5499"/>
    <lineage>
        <taxon>Eukaryota</taxon>
        <taxon>Fungi</taxon>
        <taxon>Dikarya</taxon>
        <taxon>Ascomycota</taxon>
        <taxon>Pezizomycotina</taxon>
        <taxon>Dothideomycetes</taxon>
        <taxon>Dothideomycetidae</taxon>
        <taxon>Mycosphaerellales</taxon>
        <taxon>Mycosphaerellaceae</taxon>
        <taxon>Fulvia</taxon>
    </lineage>
</organism>
<keyword evidence="3" id="KW-1185">Reference proteome</keyword>
<dbReference type="EMBL" id="CP090170">
    <property type="protein sequence ID" value="UJO20976.1"/>
    <property type="molecule type" value="Genomic_DNA"/>
</dbReference>